<keyword evidence="2" id="KW-1185">Reference proteome</keyword>
<dbReference type="EMBL" id="VFOX01000001">
    <property type="protein sequence ID" value="TQL84897.1"/>
    <property type="molecule type" value="Genomic_DNA"/>
</dbReference>
<comment type="caution">
    <text evidence="1">The sequence shown here is derived from an EMBL/GenBank/DDBJ whole genome shotgun (WGS) entry which is preliminary data.</text>
</comment>
<gene>
    <name evidence="1" type="ORF">FB560_0490</name>
</gene>
<evidence type="ECO:0000313" key="2">
    <source>
        <dbReference type="Proteomes" id="UP000317209"/>
    </source>
</evidence>
<dbReference type="RefSeq" id="WP_141870909.1">
    <property type="nucleotide sequence ID" value="NZ_VFOX01000001.1"/>
</dbReference>
<reference evidence="1 2" key="1">
    <citation type="submission" date="2019-06" db="EMBL/GenBank/DDBJ databases">
        <title>Sequencing the genomes of 1000 actinobacteria strains.</title>
        <authorList>
            <person name="Klenk H.-P."/>
        </authorList>
    </citation>
    <scope>NUCLEOTIDE SEQUENCE [LARGE SCALE GENOMIC DNA]</scope>
    <source>
        <strain evidence="1 2">DSM 20169</strain>
    </source>
</reference>
<dbReference type="AlphaFoldDB" id="A0A543BJ88"/>
<organism evidence="1 2">
    <name type="scientific">Microbacterium saperdae</name>
    <dbReference type="NCBI Taxonomy" id="69368"/>
    <lineage>
        <taxon>Bacteria</taxon>
        <taxon>Bacillati</taxon>
        <taxon>Actinomycetota</taxon>
        <taxon>Actinomycetes</taxon>
        <taxon>Micrococcales</taxon>
        <taxon>Microbacteriaceae</taxon>
        <taxon>Microbacterium</taxon>
    </lineage>
</organism>
<sequence length="83" mass="8805">MTPTQHGTAVTTFLTREADTSLTAPLDDEHLAAEIHATLSVAAGTGTAYTTADALLAEAEAKPAGLRRRLLRLARLHALRADR</sequence>
<evidence type="ECO:0000313" key="1">
    <source>
        <dbReference type="EMBL" id="TQL84897.1"/>
    </source>
</evidence>
<dbReference type="Proteomes" id="UP000317209">
    <property type="component" value="Unassembled WGS sequence"/>
</dbReference>
<protein>
    <submittedName>
        <fullName evidence="1">Uncharacterized protein</fullName>
    </submittedName>
</protein>
<accession>A0A543BJ88</accession>
<name>A0A543BJ88_9MICO</name>
<proteinExistence type="predicted"/>